<dbReference type="CDD" id="cd22160">
    <property type="entry name" value="F-box_AtFBL13-like"/>
    <property type="match status" value="1"/>
</dbReference>
<dbReference type="Gene3D" id="1.20.1280.50">
    <property type="match status" value="1"/>
</dbReference>
<dbReference type="PANTHER" id="PTHR34145:SF28">
    <property type="entry name" value="F-BOX DOMAIN-CONTAINING PROTEIN"/>
    <property type="match status" value="1"/>
</dbReference>
<dbReference type="OrthoDB" id="1901752at2759"/>
<dbReference type="Pfam" id="PF00646">
    <property type="entry name" value="F-box"/>
    <property type="match status" value="1"/>
</dbReference>
<dbReference type="InterPro" id="IPR053781">
    <property type="entry name" value="F-box_AtFBL13-like"/>
</dbReference>
<dbReference type="AlphaFoldDB" id="A0A7J0GBF7"/>
<protein>
    <recommendedName>
        <fullName evidence="1">F-box domain-containing protein</fullName>
    </recommendedName>
</protein>
<feature type="domain" description="F-box" evidence="1">
    <location>
        <begin position="16"/>
        <end position="69"/>
    </location>
</feature>
<dbReference type="PROSITE" id="PS50181">
    <property type="entry name" value="FBOX"/>
    <property type="match status" value="1"/>
</dbReference>
<dbReference type="Pfam" id="PF23622">
    <property type="entry name" value="LRR_At1g61320_AtMIF1"/>
    <property type="match status" value="2"/>
</dbReference>
<dbReference type="SUPFAM" id="SSF81383">
    <property type="entry name" value="F-box domain"/>
    <property type="match status" value="1"/>
</dbReference>
<dbReference type="PANTHER" id="PTHR34145">
    <property type="entry name" value="OS02G0105600 PROTEIN"/>
    <property type="match status" value="1"/>
</dbReference>
<dbReference type="InterPro" id="IPR036047">
    <property type="entry name" value="F-box-like_dom_sf"/>
</dbReference>
<dbReference type="InterPro" id="IPR032675">
    <property type="entry name" value="LRR_dom_sf"/>
</dbReference>
<accession>A0A7J0GBF7</accession>
<evidence type="ECO:0000259" key="1">
    <source>
        <dbReference type="PROSITE" id="PS50181"/>
    </source>
</evidence>
<comment type="caution">
    <text evidence="2">The sequence shown here is derived from an EMBL/GenBank/DDBJ whole genome shotgun (WGS) entry which is preliminary data.</text>
</comment>
<name>A0A7J0GBF7_9ERIC</name>
<reference evidence="2 3" key="1">
    <citation type="submission" date="2019-07" db="EMBL/GenBank/DDBJ databases">
        <title>De Novo Assembly of kiwifruit Actinidia rufa.</title>
        <authorList>
            <person name="Sugita-Konishi S."/>
            <person name="Sato K."/>
            <person name="Mori E."/>
            <person name="Abe Y."/>
            <person name="Kisaki G."/>
            <person name="Hamano K."/>
            <person name="Suezawa K."/>
            <person name="Otani M."/>
            <person name="Fukuda T."/>
            <person name="Manabe T."/>
            <person name="Gomi K."/>
            <person name="Tabuchi M."/>
            <person name="Akimitsu K."/>
            <person name="Kataoka I."/>
        </authorList>
    </citation>
    <scope>NUCLEOTIDE SEQUENCE [LARGE SCALE GENOMIC DNA]</scope>
    <source>
        <strain evidence="3">cv. Fuchu</strain>
    </source>
</reference>
<dbReference type="InterPro" id="IPR055357">
    <property type="entry name" value="LRR_At1g61320_AtMIF1"/>
</dbReference>
<dbReference type="EMBL" id="BJWL01000019">
    <property type="protein sequence ID" value="GFZ08146.1"/>
    <property type="molecule type" value="Genomic_DNA"/>
</dbReference>
<dbReference type="InterPro" id="IPR001810">
    <property type="entry name" value="F-box_dom"/>
</dbReference>
<dbReference type="SUPFAM" id="SSF52047">
    <property type="entry name" value="RNI-like"/>
    <property type="match status" value="1"/>
</dbReference>
<proteinExistence type="predicted"/>
<dbReference type="InterPro" id="IPR053772">
    <property type="entry name" value="At1g61320/At1g61330-like"/>
</dbReference>
<sequence>MLHNKDNNMDERSDAVDRISDLPEPIIDHIISFLRRDDVVRTSVLSKRWKHVWASFRVLDFDQFYFERLGKDKETFFDHVERSLSRFMEHSDTRIWKFRLVVKVVDFISATLVEKWMKAIVKRGFEELDLWIYPDIRSCYLLILSVLASNSPKVLKLRECSVLVHHLNTTGMKFMSLRKLTLDTIKLGGKLLDNIISTCPLIEELALIHCYGLSKIQVNGLHVIERFDVIGPWKELEVIEVNAPSLVYFHYDDEYAPFIDLSKCQNLKHLSIWNSTIEAASFDELISKTPSVEVLDVISCDMLETFQISSLRLKQFALYDCKRLAWFDLDAPNLNLFLYKGNLGPLTTSTGASSGKWEVKLDYYFYYDFDTLTQLELRQLISRKSHQFKALTLSLAYGLITKTPSILAESPNTTNEVEYLKLDIQQYSSFPIVVNCLFWICHPRILSIVLKSQSAVYIAKRLCKELLVCQKDDIDCCDSWRVKCWRHYLKAATVEGYEGMEDERLIAFLDAAAKTLPGDQKIQFRLKW</sequence>
<dbReference type="Proteomes" id="UP000585474">
    <property type="component" value="Unassembled WGS sequence"/>
</dbReference>
<dbReference type="Gene3D" id="3.80.10.10">
    <property type="entry name" value="Ribonuclease Inhibitor"/>
    <property type="match status" value="1"/>
</dbReference>
<keyword evidence="3" id="KW-1185">Reference proteome</keyword>
<organism evidence="2 3">
    <name type="scientific">Actinidia rufa</name>
    <dbReference type="NCBI Taxonomy" id="165716"/>
    <lineage>
        <taxon>Eukaryota</taxon>
        <taxon>Viridiplantae</taxon>
        <taxon>Streptophyta</taxon>
        <taxon>Embryophyta</taxon>
        <taxon>Tracheophyta</taxon>
        <taxon>Spermatophyta</taxon>
        <taxon>Magnoliopsida</taxon>
        <taxon>eudicotyledons</taxon>
        <taxon>Gunneridae</taxon>
        <taxon>Pentapetalae</taxon>
        <taxon>asterids</taxon>
        <taxon>Ericales</taxon>
        <taxon>Actinidiaceae</taxon>
        <taxon>Actinidia</taxon>
    </lineage>
</organism>
<evidence type="ECO:0000313" key="2">
    <source>
        <dbReference type="EMBL" id="GFZ08146.1"/>
    </source>
</evidence>
<gene>
    <name evidence="2" type="ORF">Acr_19g0010830</name>
</gene>
<evidence type="ECO:0000313" key="3">
    <source>
        <dbReference type="Proteomes" id="UP000585474"/>
    </source>
</evidence>